<dbReference type="GO" id="GO:0006368">
    <property type="term" value="P:transcription elongation by RNA polymerase II"/>
    <property type="evidence" value="ECO:0007669"/>
    <property type="project" value="EnsemblFungi"/>
</dbReference>
<dbReference type="InterPro" id="IPR011263">
    <property type="entry name" value="DNA-dir_RNA_pol_RpoA/D/Rpb3"/>
</dbReference>
<dbReference type="InterPro" id="IPR036643">
    <property type="entry name" value="RNApol_insert_sf"/>
</dbReference>
<dbReference type="SMART" id="SM00662">
    <property type="entry name" value="RPOLD"/>
    <property type="match status" value="1"/>
</dbReference>
<dbReference type="STRING" id="646526.A0A1W0E4E8"/>
<dbReference type="VEuPathDB" id="MicrosporidiaDB:EHP00_1152"/>
<dbReference type="Proteomes" id="UP000192758">
    <property type="component" value="Unassembled WGS sequence"/>
</dbReference>
<evidence type="ECO:0000256" key="2">
    <source>
        <dbReference type="ARBA" id="ARBA00023163"/>
    </source>
</evidence>
<dbReference type="Gene3D" id="3.30.1360.10">
    <property type="entry name" value="RNA polymerase, RBP11-like subunit"/>
    <property type="match status" value="1"/>
</dbReference>
<keyword evidence="1" id="KW-0240">DNA-directed RNA polymerase</keyword>
<evidence type="ECO:0000256" key="1">
    <source>
        <dbReference type="ARBA" id="ARBA00022478"/>
    </source>
</evidence>
<keyword evidence="5" id="KW-1185">Reference proteome</keyword>
<dbReference type="GO" id="GO:0046983">
    <property type="term" value="F:protein dimerization activity"/>
    <property type="evidence" value="ECO:0007669"/>
    <property type="project" value="InterPro"/>
</dbReference>
<dbReference type="GO" id="GO:0003677">
    <property type="term" value="F:DNA binding"/>
    <property type="evidence" value="ECO:0007669"/>
    <property type="project" value="EnsemblFungi"/>
</dbReference>
<dbReference type="PANTHER" id="PTHR11800:SF2">
    <property type="entry name" value="DNA-DIRECTED RNA POLYMERASE II SUBUNIT RPB3"/>
    <property type="match status" value="1"/>
</dbReference>
<dbReference type="GO" id="GO:0005665">
    <property type="term" value="C:RNA polymerase II, core complex"/>
    <property type="evidence" value="ECO:0007669"/>
    <property type="project" value="EnsemblFungi"/>
</dbReference>
<gene>
    <name evidence="4" type="primary">rpb3</name>
    <name evidence="4" type="ORF">EHP00_1152</name>
</gene>
<evidence type="ECO:0000259" key="3">
    <source>
        <dbReference type="SMART" id="SM00662"/>
    </source>
</evidence>
<evidence type="ECO:0000313" key="4">
    <source>
        <dbReference type="EMBL" id="OQS54082.1"/>
    </source>
</evidence>
<dbReference type="GO" id="GO:0003899">
    <property type="term" value="F:DNA-directed RNA polymerase activity"/>
    <property type="evidence" value="ECO:0007669"/>
    <property type="project" value="EnsemblFungi"/>
</dbReference>
<dbReference type="SUPFAM" id="SSF56553">
    <property type="entry name" value="Insert subdomain of RNA polymerase alpha subunit"/>
    <property type="match status" value="1"/>
</dbReference>
<dbReference type="InterPro" id="IPR001514">
    <property type="entry name" value="DNA-dir_RNA_pol_30-40kDasu_CS"/>
</dbReference>
<dbReference type="InterPro" id="IPR036603">
    <property type="entry name" value="RBP11-like"/>
</dbReference>
<organism evidence="4 5">
    <name type="scientific">Ecytonucleospora hepatopenaei</name>
    <dbReference type="NCBI Taxonomy" id="646526"/>
    <lineage>
        <taxon>Eukaryota</taxon>
        <taxon>Fungi</taxon>
        <taxon>Fungi incertae sedis</taxon>
        <taxon>Microsporidia</taxon>
        <taxon>Enterocytozoonidae</taxon>
        <taxon>Ecytonucleospora</taxon>
    </lineage>
</organism>
<dbReference type="Pfam" id="PF01000">
    <property type="entry name" value="RNA_pol_A_bac"/>
    <property type="match status" value="1"/>
</dbReference>
<sequence>MVSVQNVKFEFLEMSTTNIKFILHSNVSFANALRRILLGEMNCLAIDYVEIVENTSVFADECLAHRLGLIPLNDNVTLLDKKDCTCENYCEKCACIMILNKRNDSNQNITVYGRDIKVQGEKKDDVLNENVVICKLAPRQHVNLKCIARRDGNRNFDSRVSHIKHCPVTAVSFSYDEENNKKHTNLWRENEESARETWPTIDEDADIFDTNKVEKIIMNVEIVEGVGKPKEILLKALNVYKNKFEKILEQI</sequence>
<dbReference type="InterPro" id="IPR050518">
    <property type="entry name" value="Rpo3/RPB3_RNA_Pol_subunit"/>
</dbReference>
<dbReference type="GO" id="GO:0000785">
    <property type="term" value="C:chromatin"/>
    <property type="evidence" value="ECO:0007669"/>
    <property type="project" value="EnsemblFungi"/>
</dbReference>
<dbReference type="PROSITE" id="PS00446">
    <property type="entry name" value="RNA_POL_D_30KD"/>
    <property type="match status" value="1"/>
</dbReference>
<reference evidence="4 5" key="1">
    <citation type="journal article" date="2017" name="Environ. Microbiol.">
        <title>Decay of the glycolytic pathway and adaptation to intranuclear parasitism within Enterocytozoonidae microsporidia.</title>
        <authorList>
            <person name="Wiredu Boakye D."/>
            <person name="Jaroenlak P."/>
            <person name="Prachumwat A."/>
            <person name="Williams T.A."/>
            <person name="Bateman K.S."/>
            <person name="Itsathitphaisarn O."/>
            <person name="Sritunyalucksana K."/>
            <person name="Paszkiewicz K.H."/>
            <person name="Moore K.A."/>
            <person name="Stentiford G.D."/>
            <person name="Williams B.A."/>
        </authorList>
    </citation>
    <scope>NUCLEOTIDE SEQUENCE [LARGE SCALE GENOMIC DNA]</scope>
    <source>
        <strain evidence="4 5">TH1</strain>
    </source>
</reference>
<dbReference type="GO" id="GO:0003968">
    <property type="term" value="F:RNA-directed RNA polymerase activity"/>
    <property type="evidence" value="ECO:0007669"/>
    <property type="project" value="EnsemblFungi"/>
</dbReference>
<comment type="caution">
    <text evidence="4">The sequence shown here is derived from an EMBL/GenBank/DDBJ whole genome shotgun (WGS) entry which is preliminary data.</text>
</comment>
<protein>
    <submittedName>
        <fullName evidence="4">Rpb3</fullName>
    </submittedName>
</protein>
<dbReference type="Pfam" id="PF01193">
    <property type="entry name" value="RNA_pol_L"/>
    <property type="match status" value="1"/>
</dbReference>
<dbReference type="PANTHER" id="PTHR11800">
    <property type="entry name" value="DNA-DIRECTED RNA POLYMERASE"/>
    <property type="match status" value="1"/>
</dbReference>
<accession>A0A1W0E4E8</accession>
<dbReference type="GO" id="GO:0006367">
    <property type="term" value="P:transcription initiation at RNA polymerase II promoter"/>
    <property type="evidence" value="ECO:0007669"/>
    <property type="project" value="EnsemblFungi"/>
</dbReference>
<keyword evidence="2" id="KW-0804">Transcription</keyword>
<feature type="domain" description="DNA-directed RNA polymerase RpoA/D/Rpb3-type" evidence="3">
    <location>
        <begin position="18"/>
        <end position="250"/>
    </location>
</feature>
<dbReference type="AlphaFoldDB" id="A0A1W0E4E8"/>
<dbReference type="EMBL" id="MNPJ01000022">
    <property type="protein sequence ID" value="OQS54082.1"/>
    <property type="molecule type" value="Genomic_DNA"/>
</dbReference>
<dbReference type="SUPFAM" id="SSF55257">
    <property type="entry name" value="RBP11-like subunits of RNA polymerase"/>
    <property type="match status" value="1"/>
</dbReference>
<name>A0A1W0E4E8_9MICR</name>
<dbReference type="InterPro" id="IPR011262">
    <property type="entry name" value="DNA-dir_RNA_pol_insert"/>
</dbReference>
<evidence type="ECO:0000313" key="5">
    <source>
        <dbReference type="Proteomes" id="UP000192758"/>
    </source>
</evidence>
<proteinExistence type="predicted"/>
<dbReference type="GO" id="GO:0006369">
    <property type="term" value="P:termination of RNA polymerase II transcription"/>
    <property type="evidence" value="ECO:0007669"/>
    <property type="project" value="EnsemblFungi"/>
</dbReference>
<dbReference type="OrthoDB" id="270173at2759"/>
<dbReference type="Gene3D" id="2.170.120.12">
    <property type="entry name" value="DNA-directed RNA polymerase, insert domain"/>
    <property type="match status" value="1"/>
</dbReference>